<accession>A0A165JSC5</accession>
<proteinExistence type="predicted"/>
<protein>
    <submittedName>
        <fullName evidence="2">Uncharacterized protein</fullName>
    </submittedName>
</protein>
<evidence type="ECO:0000313" key="2">
    <source>
        <dbReference type="EMBL" id="KZF26567.1"/>
    </source>
</evidence>
<keyword evidence="1" id="KW-1133">Transmembrane helix</keyword>
<keyword evidence="1" id="KW-0472">Membrane</keyword>
<sequence>MICSDKSALLICNRDTPALPLPLPLPSTSYQYYTFNFAKRPAYLLTSYHALFFYSRSLAGPVWLQLCRQRRRRRRPSARAPYAGRVDIFDPRILDQTLVGPHPQHHVRRSFIDDAICI</sequence>
<dbReference type="AlphaFoldDB" id="A0A165JSC5"/>
<evidence type="ECO:0000256" key="1">
    <source>
        <dbReference type="SAM" id="Phobius"/>
    </source>
</evidence>
<keyword evidence="3" id="KW-1185">Reference proteome</keyword>
<dbReference type="EMBL" id="KV407454">
    <property type="protein sequence ID" value="KZF26567.1"/>
    <property type="molecule type" value="Genomic_DNA"/>
</dbReference>
<reference evidence="2 3" key="1">
    <citation type="journal article" date="2016" name="Fungal Biol.">
        <title>The genome of Xylona heveae provides a window into fungal endophytism.</title>
        <authorList>
            <person name="Gazis R."/>
            <person name="Kuo A."/>
            <person name="Riley R."/>
            <person name="LaButti K."/>
            <person name="Lipzen A."/>
            <person name="Lin J."/>
            <person name="Amirebrahimi M."/>
            <person name="Hesse C.N."/>
            <person name="Spatafora J.W."/>
            <person name="Henrissat B."/>
            <person name="Hainaut M."/>
            <person name="Grigoriev I.V."/>
            <person name="Hibbett D.S."/>
        </authorList>
    </citation>
    <scope>NUCLEOTIDE SEQUENCE [LARGE SCALE GENOMIC DNA]</scope>
    <source>
        <strain evidence="2 3">TC161</strain>
    </source>
</reference>
<dbReference type="RefSeq" id="XP_018192122.1">
    <property type="nucleotide sequence ID" value="XM_018329278.1"/>
</dbReference>
<name>A0A165JSC5_XYLHT</name>
<organism evidence="2 3">
    <name type="scientific">Xylona heveae (strain CBS 132557 / TC161)</name>
    <dbReference type="NCBI Taxonomy" id="1328760"/>
    <lineage>
        <taxon>Eukaryota</taxon>
        <taxon>Fungi</taxon>
        <taxon>Dikarya</taxon>
        <taxon>Ascomycota</taxon>
        <taxon>Pezizomycotina</taxon>
        <taxon>Xylonomycetes</taxon>
        <taxon>Xylonales</taxon>
        <taxon>Xylonaceae</taxon>
        <taxon>Xylona</taxon>
    </lineage>
</organism>
<dbReference type="GeneID" id="28894415"/>
<gene>
    <name evidence="2" type="ORF">L228DRAFT_15037</name>
</gene>
<dbReference type="Proteomes" id="UP000076632">
    <property type="component" value="Unassembled WGS sequence"/>
</dbReference>
<dbReference type="InParanoid" id="A0A165JSC5"/>
<evidence type="ECO:0000313" key="3">
    <source>
        <dbReference type="Proteomes" id="UP000076632"/>
    </source>
</evidence>
<feature type="transmembrane region" description="Helical" evidence="1">
    <location>
        <begin position="42"/>
        <end position="64"/>
    </location>
</feature>
<keyword evidence="1" id="KW-0812">Transmembrane</keyword>